<gene>
    <name evidence="9" type="ORF">BE221DRAFT_207771</name>
</gene>
<feature type="domain" description="UBA" evidence="7">
    <location>
        <begin position="313"/>
        <end position="354"/>
    </location>
</feature>
<comment type="subcellular location">
    <subcellularLocation>
        <location evidence="5">Nucleus</location>
    </subcellularLocation>
    <subcellularLocation>
        <location evidence="5">Cytoplasm</location>
    </subcellularLocation>
</comment>
<evidence type="ECO:0000259" key="7">
    <source>
        <dbReference type="PROSITE" id="PS50030"/>
    </source>
</evidence>
<dbReference type="GO" id="GO:0043130">
    <property type="term" value="F:ubiquitin binding"/>
    <property type="evidence" value="ECO:0007669"/>
    <property type="project" value="UniProtKB-UniRule"/>
</dbReference>
<evidence type="ECO:0000259" key="8">
    <source>
        <dbReference type="PROSITE" id="PS50053"/>
    </source>
</evidence>
<dbReference type="PRINTS" id="PR01839">
    <property type="entry name" value="RAD23PROTEIN"/>
</dbReference>
<reference evidence="9" key="1">
    <citation type="submission" date="2017-04" db="EMBL/GenBank/DDBJ databases">
        <title>Population genomics of picophytoplankton unveils novel chromosome hypervariability.</title>
        <authorList>
            <consortium name="DOE Joint Genome Institute"/>
            <person name="Blanc-Mathieu R."/>
            <person name="Krasovec M."/>
            <person name="Hebrard M."/>
            <person name="Yau S."/>
            <person name="Desgranges E."/>
            <person name="Martin J."/>
            <person name="Schackwitz W."/>
            <person name="Kuo A."/>
            <person name="Salin G."/>
            <person name="Donnadieu C."/>
            <person name="Desdevises Y."/>
            <person name="Sanchez-Ferandin S."/>
            <person name="Moreau H."/>
            <person name="Rivals E."/>
            <person name="Grigoriev I.V."/>
            <person name="Grimsley N."/>
            <person name="Eyre-Walker A."/>
            <person name="Piganeau G."/>
        </authorList>
    </citation>
    <scope>NUCLEOTIDE SEQUENCE [LARGE SCALE GENOMIC DNA]</scope>
    <source>
        <strain evidence="9">RCC 1115</strain>
    </source>
</reference>
<dbReference type="Proteomes" id="UP000195557">
    <property type="component" value="Unassembled WGS sequence"/>
</dbReference>
<dbReference type="PROSITE" id="PS50030">
    <property type="entry name" value="UBA"/>
    <property type="match status" value="2"/>
</dbReference>
<dbReference type="SUPFAM" id="SSF54236">
    <property type="entry name" value="Ubiquitin-like"/>
    <property type="match status" value="1"/>
</dbReference>
<keyword evidence="2 5" id="KW-0227">DNA damage</keyword>
<feature type="compositionally biased region" description="Low complexity" evidence="6">
    <location>
        <begin position="99"/>
        <end position="119"/>
    </location>
</feature>
<dbReference type="InterPro" id="IPR004806">
    <property type="entry name" value="Rad23"/>
</dbReference>
<keyword evidence="5" id="KW-0963">Cytoplasm</keyword>
<dbReference type="NCBIfam" id="TIGR00601">
    <property type="entry name" value="rad23"/>
    <property type="match status" value="1"/>
</dbReference>
<evidence type="ECO:0000313" key="9">
    <source>
        <dbReference type="EMBL" id="OUS43315.1"/>
    </source>
</evidence>
<dbReference type="FunFam" id="1.10.8.10:FF:000003">
    <property type="entry name" value="UV excision repair protein RAD23 homolog"/>
    <property type="match status" value="1"/>
</dbReference>
<dbReference type="GO" id="GO:0003684">
    <property type="term" value="F:damaged DNA binding"/>
    <property type="evidence" value="ECO:0007669"/>
    <property type="project" value="UniProtKB-UniRule"/>
</dbReference>
<dbReference type="EMBL" id="KZ155832">
    <property type="protein sequence ID" value="OUS43315.1"/>
    <property type="molecule type" value="Genomic_DNA"/>
</dbReference>
<feature type="domain" description="UBA" evidence="7">
    <location>
        <begin position="128"/>
        <end position="168"/>
    </location>
</feature>
<accession>A0A1Y5I8G6</accession>
<evidence type="ECO:0000256" key="4">
    <source>
        <dbReference type="ARBA" id="ARBA00023242"/>
    </source>
</evidence>
<dbReference type="SMART" id="SM00165">
    <property type="entry name" value="UBA"/>
    <property type="match status" value="2"/>
</dbReference>
<dbReference type="Gene3D" id="1.10.10.540">
    <property type="entry name" value="XPC-binding domain"/>
    <property type="match status" value="1"/>
</dbReference>
<comment type="similarity">
    <text evidence="5">Belongs to the RAD23 family.</text>
</comment>
<dbReference type="Pfam" id="PF09280">
    <property type="entry name" value="XPC-binding"/>
    <property type="match status" value="1"/>
</dbReference>
<dbReference type="InterPro" id="IPR000626">
    <property type="entry name" value="Ubiquitin-like_dom"/>
</dbReference>
<dbReference type="eggNOG" id="KOG0011">
    <property type="taxonomic scope" value="Eukaryota"/>
</dbReference>
<keyword evidence="3 5" id="KW-0234">DNA repair</keyword>
<proteinExistence type="inferred from homology"/>
<dbReference type="GO" id="GO:0005829">
    <property type="term" value="C:cytosol"/>
    <property type="evidence" value="ECO:0007669"/>
    <property type="project" value="TreeGrafter"/>
</dbReference>
<evidence type="ECO:0000256" key="1">
    <source>
        <dbReference type="ARBA" id="ARBA00022737"/>
    </source>
</evidence>
<dbReference type="CDD" id="cd14281">
    <property type="entry name" value="UBA2_Rad23_like"/>
    <property type="match status" value="1"/>
</dbReference>
<evidence type="ECO:0000256" key="3">
    <source>
        <dbReference type="ARBA" id="ARBA00023204"/>
    </source>
</evidence>
<feature type="region of interest" description="Disordered" evidence="6">
    <location>
        <begin position="65"/>
        <end position="124"/>
    </location>
</feature>
<dbReference type="Gene3D" id="3.10.20.90">
    <property type="entry name" value="Phosphatidylinositol 3-kinase Catalytic Subunit, Chain A, domain 1"/>
    <property type="match status" value="1"/>
</dbReference>
<sequence>MRVSFKTLTNAKFDLELDSETTVGEAKARVRENQGYGDESVVLVHKGKESFVVVMVQKAKAAPKPKPAPAAAQATAQAAAQAAAPAATPTPTPTPTPAPAVSAPAMATEAPTTTAEAPASGAGMVMGPELEATVANIMTMGFEREQVLKALRAAFNNPDRAVEYLLTGIPEQAEAPRPAAQAQPAAAAAPQAPQADVSAALGGGALNLFPEGIPDMSGDGAGDDGMLDFLRENPQFQAIRAMVQGNPQILQPMLAELQRQNPQLYHLINANQEEFLALLNEPLPENIQDLMSDFGEGVPELEGQGEGMQIELTQEERETVDRLAGLGFPVEICIEAFLACDKNEQLAANYLLNLASGGME</sequence>
<evidence type="ECO:0000256" key="6">
    <source>
        <dbReference type="SAM" id="MobiDB-lite"/>
    </source>
</evidence>
<protein>
    <recommendedName>
        <fullName evidence="5">Ubiquitin receptor RAD23</fullName>
    </recommendedName>
    <alternativeName>
        <fullName evidence="5">DNA repair protein RAD23</fullName>
    </alternativeName>
</protein>
<dbReference type="FunFam" id="1.10.8.10:FF:000002">
    <property type="entry name" value="UV excision repair protein RAD23 homolog"/>
    <property type="match status" value="1"/>
</dbReference>
<dbReference type="PANTHER" id="PTHR10621:SF0">
    <property type="entry name" value="UV EXCISION REPAIR PROTEIN RAD23"/>
    <property type="match status" value="1"/>
</dbReference>
<organism evidence="9">
    <name type="scientific">Ostreococcus tauri</name>
    <name type="common">Marine green alga</name>
    <dbReference type="NCBI Taxonomy" id="70448"/>
    <lineage>
        <taxon>Eukaryota</taxon>
        <taxon>Viridiplantae</taxon>
        <taxon>Chlorophyta</taxon>
        <taxon>Mamiellophyceae</taxon>
        <taxon>Mamiellales</taxon>
        <taxon>Bathycoccaceae</taxon>
        <taxon>Ostreococcus</taxon>
    </lineage>
</organism>
<keyword evidence="1" id="KW-0677">Repeat</keyword>
<dbReference type="InterPro" id="IPR015940">
    <property type="entry name" value="UBA"/>
</dbReference>
<dbReference type="SUPFAM" id="SSF46934">
    <property type="entry name" value="UBA-like"/>
    <property type="match status" value="2"/>
</dbReference>
<dbReference type="GO" id="GO:0043161">
    <property type="term" value="P:proteasome-mediated ubiquitin-dependent protein catabolic process"/>
    <property type="evidence" value="ECO:0007669"/>
    <property type="project" value="UniProtKB-UniRule"/>
</dbReference>
<evidence type="ECO:0000256" key="5">
    <source>
        <dbReference type="RuleBase" id="RU367049"/>
    </source>
</evidence>
<keyword evidence="4 5" id="KW-0539">Nucleus</keyword>
<dbReference type="PROSITE" id="PS50053">
    <property type="entry name" value="UBIQUITIN_2"/>
    <property type="match status" value="1"/>
</dbReference>
<feature type="domain" description="Ubiquitin-like" evidence="8">
    <location>
        <begin position="1"/>
        <end position="48"/>
    </location>
</feature>
<dbReference type="GO" id="GO:0031593">
    <property type="term" value="F:polyubiquitin modification-dependent protein binding"/>
    <property type="evidence" value="ECO:0007669"/>
    <property type="project" value="UniProtKB-UniRule"/>
</dbReference>
<name>A0A1Y5I8G6_OSTTA</name>
<dbReference type="PANTHER" id="PTHR10621">
    <property type="entry name" value="UV EXCISION REPAIR PROTEIN RAD23"/>
    <property type="match status" value="1"/>
</dbReference>
<dbReference type="GO" id="GO:0005654">
    <property type="term" value="C:nucleoplasm"/>
    <property type="evidence" value="ECO:0007669"/>
    <property type="project" value="TreeGrafter"/>
</dbReference>
<dbReference type="InterPro" id="IPR029071">
    <property type="entry name" value="Ubiquitin-like_domsf"/>
</dbReference>
<dbReference type="AlphaFoldDB" id="A0A1Y5I8G6"/>
<dbReference type="InterPro" id="IPR009060">
    <property type="entry name" value="UBA-like_sf"/>
</dbReference>
<dbReference type="FunFam" id="1.10.10.540:FF:000001">
    <property type="entry name" value="UV excision repair protein RAD23 B"/>
    <property type="match status" value="1"/>
</dbReference>
<dbReference type="GO" id="GO:0070628">
    <property type="term" value="F:proteasome binding"/>
    <property type="evidence" value="ECO:0007669"/>
    <property type="project" value="TreeGrafter"/>
</dbReference>
<dbReference type="GO" id="GO:0006289">
    <property type="term" value="P:nucleotide-excision repair"/>
    <property type="evidence" value="ECO:0007669"/>
    <property type="project" value="UniProtKB-UniRule"/>
</dbReference>
<dbReference type="InterPro" id="IPR015360">
    <property type="entry name" value="XPC-bd"/>
</dbReference>
<evidence type="ECO:0000256" key="2">
    <source>
        <dbReference type="ARBA" id="ARBA00022763"/>
    </source>
</evidence>
<dbReference type="SUPFAM" id="SSF101238">
    <property type="entry name" value="XPC-binding domain"/>
    <property type="match status" value="1"/>
</dbReference>
<comment type="function">
    <text evidence="5">Multiubiquitin chain receptor involved in modulation of proteasomal degradation. Involved in nucleotide excision repair.</text>
</comment>
<dbReference type="SMART" id="SM00727">
    <property type="entry name" value="STI1"/>
    <property type="match status" value="1"/>
</dbReference>
<dbReference type="InterPro" id="IPR036353">
    <property type="entry name" value="XPC-bd_sf"/>
</dbReference>
<dbReference type="CDD" id="cd14280">
    <property type="entry name" value="UBA1_Rad23_like"/>
    <property type="match status" value="1"/>
</dbReference>
<dbReference type="Gene3D" id="1.10.8.10">
    <property type="entry name" value="DNA helicase RuvA subunit, C-terminal domain"/>
    <property type="match status" value="2"/>
</dbReference>
<feature type="compositionally biased region" description="Low complexity" evidence="6">
    <location>
        <begin position="69"/>
        <end position="87"/>
    </location>
</feature>
<dbReference type="InterPro" id="IPR006636">
    <property type="entry name" value="STI1_HS-bd"/>
</dbReference>
<feature type="compositionally biased region" description="Pro residues" evidence="6">
    <location>
        <begin position="88"/>
        <end position="98"/>
    </location>
</feature>
<dbReference type="Pfam" id="PF00627">
    <property type="entry name" value="UBA"/>
    <property type="match status" value="2"/>
</dbReference>